<reference evidence="1" key="1">
    <citation type="submission" date="2020-09" db="EMBL/GenBank/DDBJ databases">
        <authorList>
            <person name="Kikuchi T."/>
        </authorList>
    </citation>
    <scope>NUCLEOTIDE SEQUENCE</scope>
    <source>
        <strain evidence="1">SH1</strain>
    </source>
</reference>
<dbReference type="Pfam" id="PF02995">
    <property type="entry name" value="DUF229"/>
    <property type="match status" value="1"/>
</dbReference>
<dbReference type="GO" id="GO:0005615">
    <property type="term" value="C:extracellular space"/>
    <property type="evidence" value="ECO:0007669"/>
    <property type="project" value="TreeGrafter"/>
</dbReference>
<dbReference type="EMBL" id="CAJFDH010000003">
    <property type="protein sequence ID" value="CAD5213499.1"/>
    <property type="molecule type" value="Genomic_DNA"/>
</dbReference>
<dbReference type="PANTHER" id="PTHR10974:SF75">
    <property type="entry name" value="SULFATASE DOMAIN-CONTAINING PROTEIN"/>
    <property type="match status" value="1"/>
</dbReference>
<dbReference type="Proteomes" id="UP000614601">
    <property type="component" value="Unassembled WGS sequence"/>
</dbReference>
<dbReference type="AlphaFoldDB" id="A0A811KF80"/>
<dbReference type="EMBL" id="CAJFCW020000003">
    <property type="protein sequence ID" value="CAG9100990.1"/>
    <property type="molecule type" value="Genomic_DNA"/>
</dbReference>
<proteinExistence type="predicted"/>
<comment type="caution">
    <text evidence="1">The sequence shown here is derived from an EMBL/GenBank/DDBJ whole genome shotgun (WGS) entry which is preliminary data.</text>
</comment>
<dbReference type="InterPro" id="IPR004245">
    <property type="entry name" value="DUF229"/>
</dbReference>
<evidence type="ECO:0000313" key="1">
    <source>
        <dbReference type="EMBL" id="CAD5213499.1"/>
    </source>
</evidence>
<gene>
    <name evidence="1" type="ORF">BOKJ2_LOCUS5123</name>
</gene>
<sequence length="151" mass="17655">MADWVIINGTAKRNCDVVEVKCEDTNKNQTYQFSHTQIVKKPPKQLKPPPNAKNIHLLVLDGVSRNQFRRSLSMTERYLETEYDAIYFNYLNRVSYGSRQNAYAFLLDERASNITASPWHQEFNNGMDDIVCYSNISDYNYIGFEFDKQGY</sequence>
<accession>A0A811KF80</accession>
<name>A0A811KF80_9BILA</name>
<protein>
    <submittedName>
        <fullName evidence="1">Uncharacterized protein</fullName>
    </submittedName>
</protein>
<keyword evidence="2" id="KW-1185">Reference proteome</keyword>
<evidence type="ECO:0000313" key="2">
    <source>
        <dbReference type="Proteomes" id="UP000614601"/>
    </source>
</evidence>
<dbReference type="Proteomes" id="UP000783686">
    <property type="component" value="Unassembled WGS sequence"/>
</dbReference>
<dbReference type="PANTHER" id="PTHR10974">
    <property type="entry name" value="FI08016P-RELATED"/>
    <property type="match status" value="1"/>
</dbReference>
<organism evidence="1 2">
    <name type="scientific">Bursaphelenchus okinawaensis</name>
    <dbReference type="NCBI Taxonomy" id="465554"/>
    <lineage>
        <taxon>Eukaryota</taxon>
        <taxon>Metazoa</taxon>
        <taxon>Ecdysozoa</taxon>
        <taxon>Nematoda</taxon>
        <taxon>Chromadorea</taxon>
        <taxon>Rhabditida</taxon>
        <taxon>Tylenchina</taxon>
        <taxon>Tylenchomorpha</taxon>
        <taxon>Aphelenchoidea</taxon>
        <taxon>Aphelenchoididae</taxon>
        <taxon>Bursaphelenchus</taxon>
    </lineage>
</organism>